<comment type="caution">
    <text evidence="1">The sequence shown here is derived from an EMBL/GenBank/DDBJ whole genome shotgun (WGS) entry which is preliminary data.</text>
</comment>
<protein>
    <submittedName>
        <fullName evidence="1">Uncharacterized protein</fullName>
    </submittedName>
</protein>
<evidence type="ECO:0000313" key="2">
    <source>
        <dbReference type="Proteomes" id="UP000828048"/>
    </source>
</evidence>
<proteinExistence type="predicted"/>
<organism evidence="1 2">
    <name type="scientific">Vaccinium darrowii</name>
    <dbReference type="NCBI Taxonomy" id="229202"/>
    <lineage>
        <taxon>Eukaryota</taxon>
        <taxon>Viridiplantae</taxon>
        <taxon>Streptophyta</taxon>
        <taxon>Embryophyta</taxon>
        <taxon>Tracheophyta</taxon>
        <taxon>Spermatophyta</taxon>
        <taxon>Magnoliopsida</taxon>
        <taxon>eudicotyledons</taxon>
        <taxon>Gunneridae</taxon>
        <taxon>Pentapetalae</taxon>
        <taxon>asterids</taxon>
        <taxon>Ericales</taxon>
        <taxon>Ericaceae</taxon>
        <taxon>Vaccinioideae</taxon>
        <taxon>Vaccinieae</taxon>
        <taxon>Vaccinium</taxon>
    </lineage>
</organism>
<dbReference type="Proteomes" id="UP000828048">
    <property type="component" value="Chromosome 10"/>
</dbReference>
<accession>A0ACB7XK10</accession>
<dbReference type="EMBL" id="CM037160">
    <property type="protein sequence ID" value="KAH7841164.1"/>
    <property type="molecule type" value="Genomic_DNA"/>
</dbReference>
<sequence>MASAAISNSLCNSSSLPRLPYPRISPHRKTTRAAANLTSTKLIVSCASRNENYGGRMVDENLIVLRKRIHEMKMAEANYEPPAHWMEWEKNCYAGKDEFVCELVGLVQTQMMNARPGLVLGLILMVALSVPTSAAVLCFQMLALIKGVLPA</sequence>
<name>A0ACB7XK10_9ERIC</name>
<evidence type="ECO:0000313" key="1">
    <source>
        <dbReference type="EMBL" id="KAH7841164.1"/>
    </source>
</evidence>
<keyword evidence="2" id="KW-1185">Reference proteome</keyword>
<gene>
    <name evidence="1" type="ORF">Vadar_026498</name>
</gene>
<reference evidence="1 2" key="1">
    <citation type="journal article" date="2021" name="Hortic Res">
        <title>High-quality reference genome and annotation aids understanding of berry development for evergreen blueberry (Vaccinium darrowii).</title>
        <authorList>
            <person name="Yu J."/>
            <person name="Hulse-Kemp A.M."/>
            <person name="Babiker E."/>
            <person name="Staton M."/>
        </authorList>
    </citation>
    <scope>NUCLEOTIDE SEQUENCE [LARGE SCALE GENOMIC DNA]</scope>
    <source>
        <strain evidence="2">cv. NJ 8807/NJ 8810</strain>
        <tissue evidence="1">Young leaf</tissue>
    </source>
</reference>